<sequence>MPGLDLSDGAGELVRLVRIHPPMTRAEVGAVTGWARATVNGRIDELLEHGLLTTAGPIEGARGRPATRFRLQAGRGTLLVADVGASAARVAVCDLDGHAIRTDRVPIDISAGPDAVLATVTGALDALRSDDDPPLWGLGISLPGPIEHASGRVVSPPIMTGWDGLVVPDLLEPRYGVPVLVENDADAMAWGEHVIRTPRVDDLLHLKVGTGVGAGLVVNGRIVRGANGAAGDLGHTRVAPVPGRAEAPLCRCGKLGCVEAYAGGWAIARDLAADGEQVDTLGDVLALIARGNPNAIRRVRDAGRILGAALAHAVSLLNPSDIVVGGQLAVAGEHLLSGIRERIAADSLPLATSELRIRIGEAPDTAGLIGLADALAGWVFSRERLADVLAR</sequence>
<dbReference type="EMBL" id="PGEZ01000002">
    <property type="protein sequence ID" value="PJJ53799.1"/>
    <property type="molecule type" value="Genomic_DNA"/>
</dbReference>
<dbReference type="InterPro" id="IPR036390">
    <property type="entry name" value="WH_DNA-bd_sf"/>
</dbReference>
<name>A0A0B2B603_9ACTN</name>
<keyword evidence="2" id="KW-0418">Kinase</keyword>
<dbReference type="OrthoDB" id="3189808at2"/>
<comment type="caution">
    <text evidence="2">The sequence shown here is derived from an EMBL/GenBank/DDBJ whole genome shotgun (WGS) entry which is preliminary data.</text>
</comment>
<protein>
    <submittedName>
        <fullName evidence="2">Putative NBD/HSP70 family sugar kinase</fullName>
    </submittedName>
</protein>
<dbReference type="SUPFAM" id="SSF46785">
    <property type="entry name" value="Winged helix' DNA-binding domain"/>
    <property type="match status" value="1"/>
</dbReference>
<dbReference type="Gene3D" id="3.30.420.40">
    <property type="match status" value="2"/>
</dbReference>
<reference evidence="2 3" key="1">
    <citation type="submission" date="2017-11" db="EMBL/GenBank/DDBJ databases">
        <title>Genomic Encyclopedia of Archaeal and Bacterial Type Strains, Phase II (KMG-II): From Individual Species to Whole Genera.</title>
        <authorList>
            <person name="Goeker M."/>
        </authorList>
    </citation>
    <scope>NUCLEOTIDE SEQUENCE [LARGE SCALE GENOMIC DNA]</scope>
    <source>
        <strain evidence="2 3">DSM 27763</strain>
    </source>
</reference>
<evidence type="ECO:0000313" key="2">
    <source>
        <dbReference type="EMBL" id="PJJ53799.1"/>
    </source>
</evidence>
<dbReference type="GO" id="GO:0016301">
    <property type="term" value="F:kinase activity"/>
    <property type="evidence" value="ECO:0007669"/>
    <property type="project" value="UniProtKB-KW"/>
</dbReference>
<dbReference type="InterPro" id="IPR036388">
    <property type="entry name" value="WH-like_DNA-bd_sf"/>
</dbReference>
<dbReference type="SUPFAM" id="SSF53067">
    <property type="entry name" value="Actin-like ATPase domain"/>
    <property type="match status" value="1"/>
</dbReference>
<keyword evidence="3" id="KW-1185">Reference proteome</keyword>
<comment type="similarity">
    <text evidence="1">Belongs to the ROK (NagC/XylR) family.</text>
</comment>
<dbReference type="RefSeq" id="WP_039359354.1">
    <property type="nucleotide sequence ID" value="NZ_PGEZ01000002.1"/>
</dbReference>
<dbReference type="AlphaFoldDB" id="A0A0B2B603"/>
<evidence type="ECO:0000313" key="3">
    <source>
        <dbReference type="Proteomes" id="UP000230842"/>
    </source>
</evidence>
<dbReference type="Gene3D" id="1.10.10.10">
    <property type="entry name" value="Winged helix-like DNA-binding domain superfamily/Winged helix DNA-binding domain"/>
    <property type="match status" value="1"/>
</dbReference>
<dbReference type="Proteomes" id="UP000230842">
    <property type="component" value="Unassembled WGS sequence"/>
</dbReference>
<keyword evidence="2" id="KW-0808">Transferase</keyword>
<dbReference type="Pfam" id="PF00480">
    <property type="entry name" value="ROK"/>
    <property type="match status" value="1"/>
</dbReference>
<proteinExistence type="inferred from homology"/>
<evidence type="ECO:0000256" key="1">
    <source>
        <dbReference type="ARBA" id="ARBA00006479"/>
    </source>
</evidence>
<accession>A0A0B2B603</accession>
<dbReference type="PANTHER" id="PTHR18964">
    <property type="entry name" value="ROK (REPRESSOR, ORF, KINASE) FAMILY"/>
    <property type="match status" value="1"/>
</dbReference>
<dbReference type="InterPro" id="IPR043129">
    <property type="entry name" value="ATPase_NBD"/>
</dbReference>
<organism evidence="2 3">
    <name type="scientific">Mumia flava</name>
    <dbReference type="NCBI Taxonomy" id="1348852"/>
    <lineage>
        <taxon>Bacteria</taxon>
        <taxon>Bacillati</taxon>
        <taxon>Actinomycetota</taxon>
        <taxon>Actinomycetes</taxon>
        <taxon>Propionibacteriales</taxon>
        <taxon>Nocardioidaceae</taxon>
        <taxon>Mumia</taxon>
    </lineage>
</organism>
<dbReference type="InterPro" id="IPR000600">
    <property type="entry name" value="ROK"/>
</dbReference>
<dbReference type="InterPro" id="IPR049874">
    <property type="entry name" value="ROK_cs"/>
</dbReference>
<gene>
    <name evidence="2" type="ORF">CLV56_3295</name>
</gene>
<dbReference type="PROSITE" id="PS01125">
    <property type="entry name" value="ROK"/>
    <property type="match status" value="1"/>
</dbReference>
<dbReference type="PANTHER" id="PTHR18964:SF173">
    <property type="entry name" value="GLUCOKINASE"/>
    <property type="match status" value="1"/>
</dbReference>